<accession>G7QCK6</accession>
<dbReference type="eggNOG" id="ENOG50317XG">
    <property type="taxonomic scope" value="Bacteria"/>
</dbReference>
<proteinExistence type="predicted"/>
<protein>
    <submittedName>
        <fullName evidence="1">Uncharacterized protein</fullName>
    </submittedName>
</protein>
<gene>
    <name evidence="1" type="ORF">DFW101_0145</name>
</gene>
<evidence type="ECO:0000313" key="2">
    <source>
        <dbReference type="Proteomes" id="UP000004662"/>
    </source>
</evidence>
<keyword evidence="2" id="KW-1185">Reference proteome</keyword>
<evidence type="ECO:0000313" key="1">
    <source>
        <dbReference type="EMBL" id="EHJ46162.1"/>
    </source>
</evidence>
<reference evidence="2" key="1">
    <citation type="journal article" date="2015" name="Genome Announc.">
        <title>High-Quality Draft Genome Sequence of Desulfovibrio carbinoliphilus FW-101-2B, an Organic Acid-Oxidizing Sulfate-Reducing Bacterium Isolated from Uranium(VI)-Contaminated Groundwater.</title>
        <authorList>
            <person name="Ramsay B.D."/>
            <person name="Hwang C."/>
            <person name="Woo H.L."/>
            <person name="Carroll S.L."/>
            <person name="Lucas S."/>
            <person name="Han J."/>
            <person name="Lapidus A.L."/>
            <person name="Cheng J.F."/>
            <person name="Goodwin L.A."/>
            <person name="Pitluck S."/>
            <person name="Peters L."/>
            <person name="Chertkov O."/>
            <person name="Held B."/>
            <person name="Detter J.C."/>
            <person name="Han C.S."/>
            <person name="Tapia R."/>
            <person name="Land M.L."/>
            <person name="Hauser L.J."/>
            <person name="Kyrpides N.C."/>
            <person name="Ivanova N.N."/>
            <person name="Mikhailova N."/>
            <person name="Pagani I."/>
            <person name="Woyke T."/>
            <person name="Arkin A.P."/>
            <person name="Dehal P."/>
            <person name="Chivian D."/>
            <person name="Criddle C.S."/>
            <person name="Wu W."/>
            <person name="Chakraborty R."/>
            <person name="Hazen T.C."/>
            <person name="Fields M.W."/>
        </authorList>
    </citation>
    <scope>NUCLEOTIDE SEQUENCE [LARGE SCALE GENOMIC DNA]</scope>
    <source>
        <strain evidence="2">FW-101-2B</strain>
    </source>
</reference>
<dbReference type="AlphaFoldDB" id="G7QCK6"/>
<dbReference type="Proteomes" id="UP000004662">
    <property type="component" value="Chromosome"/>
</dbReference>
<dbReference type="STRING" id="694327.DFW101_0145"/>
<dbReference type="HOGENOM" id="CLU_2232238_0_0_7"/>
<sequence length="105" mass="11957">MESALTLRKTAPPELSDESLAIHHVSILEVEFGHGALSTMQRAMKEVAAQTGVSYDDVMHRLNGHMYWVESTGTLLCVIPLPDNDLYLEIPEDFWRIRERSYSTH</sequence>
<dbReference type="RefSeq" id="WP_009108988.1">
    <property type="nucleotide sequence ID" value="NZ_CM001368.1"/>
</dbReference>
<name>G7QCK6_9BACT</name>
<dbReference type="OrthoDB" id="5456356at2"/>
<organism evidence="1 2">
    <name type="scientific">Solidesulfovibrio carbinoliphilus subsp. oakridgensis</name>
    <dbReference type="NCBI Taxonomy" id="694327"/>
    <lineage>
        <taxon>Bacteria</taxon>
        <taxon>Pseudomonadati</taxon>
        <taxon>Thermodesulfobacteriota</taxon>
        <taxon>Desulfovibrionia</taxon>
        <taxon>Desulfovibrionales</taxon>
        <taxon>Desulfovibrionaceae</taxon>
        <taxon>Solidesulfovibrio</taxon>
    </lineage>
</organism>
<dbReference type="EMBL" id="CM001368">
    <property type="protein sequence ID" value="EHJ46162.1"/>
    <property type="molecule type" value="Genomic_DNA"/>
</dbReference>